<reference evidence="4 5" key="1">
    <citation type="submission" date="2017-03" db="EMBL/GenBank/DDBJ databases">
        <authorList>
            <person name="Safronova V.I."/>
            <person name="Sazanova A.L."/>
            <person name="Chirak E.R."/>
        </authorList>
    </citation>
    <scope>NUCLEOTIDE SEQUENCE [LARGE SCALE GENOMIC DNA]</scope>
    <source>
        <strain evidence="4 5">Opo-243</strain>
    </source>
</reference>
<proteinExistence type="predicted"/>
<evidence type="ECO:0000259" key="3">
    <source>
        <dbReference type="PROSITE" id="PS50104"/>
    </source>
</evidence>
<keyword evidence="1" id="KW-0175">Coiled coil</keyword>
<gene>
    <name evidence="4" type="ORF">B5V03_36365</name>
</gene>
<dbReference type="RefSeq" id="WP_245502468.1">
    <property type="nucleotide sequence ID" value="NZ_MZXW01000053.1"/>
</dbReference>
<evidence type="ECO:0000256" key="1">
    <source>
        <dbReference type="SAM" id="Coils"/>
    </source>
</evidence>
<dbReference type="PROSITE" id="PS50104">
    <property type="entry name" value="TIR"/>
    <property type="match status" value="1"/>
</dbReference>
<dbReference type="InterPro" id="IPR035897">
    <property type="entry name" value="Toll_tir_struct_dom_sf"/>
</dbReference>
<comment type="caution">
    <text evidence="4">The sequence shown here is derived from an EMBL/GenBank/DDBJ whole genome shotgun (WGS) entry which is preliminary data.</text>
</comment>
<dbReference type="InterPro" id="IPR000157">
    <property type="entry name" value="TIR_dom"/>
</dbReference>
<dbReference type="AlphaFoldDB" id="A0A4Q1UKR4"/>
<dbReference type="SUPFAM" id="SSF52200">
    <property type="entry name" value="Toll/Interleukin receptor TIR domain"/>
    <property type="match status" value="1"/>
</dbReference>
<feature type="domain" description="TIR" evidence="3">
    <location>
        <begin position="1"/>
        <end position="152"/>
    </location>
</feature>
<dbReference type="Pfam" id="PF13676">
    <property type="entry name" value="TIR_2"/>
    <property type="match status" value="1"/>
</dbReference>
<evidence type="ECO:0000313" key="4">
    <source>
        <dbReference type="EMBL" id="RXT35348.1"/>
    </source>
</evidence>
<evidence type="ECO:0000256" key="2">
    <source>
        <dbReference type="SAM" id="MobiDB-lite"/>
    </source>
</evidence>
<feature type="coiled-coil region" evidence="1">
    <location>
        <begin position="127"/>
        <end position="154"/>
    </location>
</feature>
<dbReference type="Proteomes" id="UP000290819">
    <property type="component" value="Unassembled WGS sequence"/>
</dbReference>
<dbReference type="Gene3D" id="3.40.50.10140">
    <property type="entry name" value="Toll/interleukin-1 receptor homology (TIR) domain"/>
    <property type="match status" value="1"/>
</dbReference>
<feature type="compositionally biased region" description="Pro residues" evidence="2">
    <location>
        <begin position="207"/>
        <end position="221"/>
    </location>
</feature>
<dbReference type="EMBL" id="MZXW01000053">
    <property type="protein sequence ID" value="RXT35348.1"/>
    <property type="molecule type" value="Genomic_DNA"/>
</dbReference>
<accession>A0A4Q1UKR4</accession>
<feature type="region of interest" description="Disordered" evidence="2">
    <location>
        <begin position="263"/>
        <end position="292"/>
    </location>
</feature>
<sequence>MGGGIFISYRRDDDPSFAHLLFERLARTFGHADVFFDVDAIPLGADFVQVLEEKVAQSSILLVVIGIRWLDAANGSKRRLDDPRDFVRLEIEAALSQKKLVIPVLVGRAEMPSSDQLPDTLHSLATRQFLRIRHETLRSDLDELNRRLEKIVATSNATVDKAVTANRLGGESSRPPKATNDKLEDIASAIEAALRYGETGPRGGVDRPPPPSTLTPYPKPVRPARTGSPFPFKNAVAIGIALVLAGAGILQVATNLFTSSPTQQVVEAPKDPAQPQSKPKIPDRIGQPSSDQSIVPVAQKAALCDEDPSDPKGKQYVGTVIWRLEPIKALGNQKADVAVRADIEIPDRKFKMTMSFRRNTDSSLPASHTAELTFVLPLDFPGGGVSSVPGILLKPNEQARGTPLAGMAVKVTDGFFLVGLSNVDADRSRNVQLLKARSWFEVPLVYANQRRGTLIIEKGVPGERAFSDAFAQWGD</sequence>
<evidence type="ECO:0000313" key="5">
    <source>
        <dbReference type="Proteomes" id="UP000290819"/>
    </source>
</evidence>
<name>A0A4Q1UKR4_9BRAD</name>
<dbReference type="GO" id="GO:0007165">
    <property type="term" value="P:signal transduction"/>
    <property type="evidence" value="ECO:0007669"/>
    <property type="project" value="InterPro"/>
</dbReference>
<organism evidence="4 5">
    <name type="scientific">Bradyrhizobium betae</name>
    <dbReference type="NCBI Taxonomy" id="244734"/>
    <lineage>
        <taxon>Bacteria</taxon>
        <taxon>Pseudomonadati</taxon>
        <taxon>Pseudomonadota</taxon>
        <taxon>Alphaproteobacteria</taxon>
        <taxon>Hyphomicrobiales</taxon>
        <taxon>Nitrobacteraceae</taxon>
        <taxon>Bradyrhizobium</taxon>
    </lineage>
</organism>
<feature type="region of interest" description="Disordered" evidence="2">
    <location>
        <begin position="197"/>
        <end position="222"/>
    </location>
</feature>
<protein>
    <recommendedName>
        <fullName evidence="3">TIR domain-containing protein</fullName>
    </recommendedName>
</protein>
<keyword evidence="5" id="KW-1185">Reference proteome</keyword>